<evidence type="ECO:0000313" key="1">
    <source>
        <dbReference type="EMBL" id="PKK59621.1"/>
    </source>
</evidence>
<dbReference type="EMBL" id="LLXL01002958">
    <property type="protein sequence ID" value="PKK59621.1"/>
    <property type="molecule type" value="Genomic_DNA"/>
</dbReference>
<evidence type="ECO:0000313" key="2">
    <source>
        <dbReference type="Proteomes" id="UP000233469"/>
    </source>
</evidence>
<reference evidence="1 2" key="2">
    <citation type="submission" date="2017-10" db="EMBL/GenBank/DDBJ databases">
        <title>Extensive intraspecific genome diversity in a model arbuscular mycorrhizal fungus.</title>
        <authorList>
            <person name="Chen E.C.H."/>
            <person name="Morin E."/>
            <person name="Baudet D."/>
            <person name="Noel J."/>
            <person name="Ndikumana S."/>
            <person name="Charron P."/>
            <person name="St-Onge C."/>
            <person name="Giorgi J."/>
            <person name="Grigoriev I.V."/>
            <person name="Roux C."/>
            <person name="Martin F.M."/>
            <person name="Corradi N."/>
        </authorList>
    </citation>
    <scope>NUCLEOTIDE SEQUENCE [LARGE SCALE GENOMIC DNA]</scope>
    <source>
        <strain evidence="1 2">C2</strain>
    </source>
</reference>
<accession>A0A2N1MDA1</accession>
<proteinExistence type="predicted"/>
<gene>
    <name evidence="1" type="ORF">RhiirC2_794576</name>
</gene>
<dbReference type="AlphaFoldDB" id="A0A2N1MDA1"/>
<reference evidence="1 2" key="1">
    <citation type="submission" date="2016-04" db="EMBL/GenBank/DDBJ databases">
        <title>Genome analyses suggest a sexual origin of heterokaryosis in a supposedly ancient asexual fungus.</title>
        <authorList>
            <person name="Ropars J."/>
            <person name="Sedzielewska K."/>
            <person name="Noel J."/>
            <person name="Charron P."/>
            <person name="Farinelli L."/>
            <person name="Marton T."/>
            <person name="Kruger M."/>
            <person name="Pelin A."/>
            <person name="Brachmann A."/>
            <person name="Corradi N."/>
        </authorList>
    </citation>
    <scope>NUCLEOTIDE SEQUENCE [LARGE SCALE GENOMIC DNA]</scope>
    <source>
        <strain evidence="1 2">C2</strain>
    </source>
</reference>
<dbReference type="VEuPathDB" id="FungiDB:RhiirFUN_001721"/>
<protein>
    <submittedName>
        <fullName evidence="1">Uncharacterized protein</fullName>
    </submittedName>
</protein>
<sequence>MPKMWCSCVHYSFKKLLEYNPEYFSKNRFIQMIEISYIDGKFKAGRRLFHIYCTVCLVIICENTIECGNDHLKKCIARTAKKRVSILGSDEIEKIYHTYCFIFRKGLNNYTYKHSNEIKKRIVNRLTITGQIYVT</sequence>
<comment type="caution">
    <text evidence="1">The sequence shown here is derived from an EMBL/GenBank/DDBJ whole genome shotgun (WGS) entry which is preliminary data.</text>
</comment>
<organism evidence="1 2">
    <name type="scientific">Rhizophagus irregularis</name>
    <dbReference type="NCBI Taxonomy" id="588596"/>
    <lineage>
        <taxon>Eukaryota</taxon>
        <taxon>Fungi</taxon>
        <taxon>Fungi incertae sedis</taxon>
        <taxon>Mucoromycota</taxon>
        <taxon>Glomeromycotina</taxon>
        <taxon>Glomeromycetes</taxon>
        <taxon>Glomerales</taxon>
        <taxon>Glomeraceae</taxon>
        <taxon>Rhizophagus</taxon>
    </lineage>
</organism>
<name>A0A2N1MDA1_9GLOM</name>
<dbReference type="Proteomes" id="UP000233469">
    <property type="component" value="Unassembled WGS sequence"/>
</dbReference>